<name>A0A1I7VVY7_LOALO</name>
<dbReference type="SUPFAM" id="SSF57625">
    <property type="entry name" value="Invertebrate chitin-binding proteins"/>
    <property type="match status" value="1"/>
</dbReference>
<proteinExistence type="predicted"/>
<dbReference type="InterPro" id="IPR002557">
    <property type="entry name" value="Chitin-bd_dom"/>
</dbReference>
<accession>A0A1I7VVY7</accession>
<organism evidence="2 3">
    <name type="scientific">Loa loa</name>
    <name type="common">Eye worm</name>
    <name type="synonym">Filaria loa</name>
    <dbReference type="NCBI Taxonomy" id="7209"/>
    <lineage>
        <taxon>Eukaryota</taxon>
        <taxon>Metazoa</taxon>
        <taxon>Ecdysozoa</taxon>
        <taxon>Nematoda</taxon>
        <taxon>Chromadorea</taxon>
        <taxon>Rhabditida</taxon>
        <taxon>Spirurina</taxon>
        <taxon>Spiruromorpha</taxon>
        <taxon>Filarioidea</taxon>
        <taxon>Onchocercidae</taxon>
        <taxon>Loa</taxon>
    </lineage>
</organism>
<dbReference type="AlphaFoldDB" id="A0A1I7VVY7"/>
<dbReference type="Pfam" id="PF01607">
    <property type="entry name" value="CBM_14"/>
    <property type="match status" value="1"/>
</dbReference>
<dbReference type="Proteomes" id="UP000095285">
    <property type="component" value="Unassembled WGS sequence"/>
</dbReference>
<dbReference type="WBParaSite" id="EN70_6874">
    <property type="protein sequence ID" value="EN70_6874"/>
    <property type="gene ID" value="EN70_6874"/>
</dbReference>
<reference evidence="3" key="2">
    <citation type="submission" date="2016-11" db="UniProtKB">
        <authorList>
            <consortium name="WormBaseParasite"/>
        </authorList>
    </citation>
    <scope>IDENTIFICATION</scope>
</reference>
<reference evidence="2" key="1">
    <citation type="submission" date="2012-04" db="EMBL/GenBank/DDBJ databases">
        <title>The Genome Sequence of Loa loa.</title>
        <authorList>
            <consortium name="The Broad Institute Genome Sequencing Platform"/>
            <consortium name="Broad Institute Genome Sequencing Center for Infectious Disease"/>
            <person name="Nutman T.B."/>
            <person name="Fink D.L."/>
            <person name="Russ C."/>
            <person name="Young S."/>
            <person name="Zeng Q."/>
            <person name="Gargeya S."/>
            <person name="Alvarado L."/>
            <person name="Berlin A."/>
            <person name="Chapman S.B."/>
            <person name="Chen Z."/>
            <person name="Freedman E."/>
            <person name="Gellesch M."/>
            <person name="Goldberg J."/>
            <person name="Griggs A."/>
            <person name="Gujja S."/>
            <person name="Heilman E.R."/>
            <person name="Heiman D."/>
            <person name="Howarth C."/>
            <person name="Mehta T."/>
            <person name="Neiman D."/>
            <person name="Pearson M."/>
            <person name="Roberts A."/>
            <person name="Saif S."/>
            <person name="Shea T."/>
            <person name="Shenoy N."/>
            <person name="Sisk P."/>
            <person name="Stolte C."/>
            <person name="Sykes S."/>
            <person name="White J."/>
            <person name="Yandava C."/>
            <person name="Haas B."/>
            <person name="Henn M.R."/>
            <person name="Nusbaum C."/>
            <person name="Birren B."/>
        </authorList>
    </citation>
    <scope>NUCLEOTIDE SEQUENCE [LARGE SCALE GENOMIC DNA]</scope>
</reference>
<feature type="domain" description="Chitin-binding type-2" evidence="1">
    <location>
        <begin position="8"/>
        <end position="54"/>
    </location>
</feature>
<protein>
    <submittedName>
        <fullName evidence="3">Chitin-binding type-2 domain-containing protein</fullName>
    </submittedName>
</protein>
<dbReference type="GO" id="GO:0005576">
    <property type="term" value="C:extracellular region"/>
    <property type="evidence" value="ECO:0007669"/>
    <property type="project" value="InterPro"/>
</dbReference>
<dbReference type="InterPro" id="IPR036508">
    <property type="entry name" value="Chitin-bd_dom_sf"/>
</dbReference>
<evidence type="ECO:0000259" key="1">
    <source>
        <dbReference type="Pfam" id="PF01607"/>
    </source>
</evidence>
<evidence type="ECO:0000313" key="3">
    <source>
        <dbReference type="WBParaSite" id="EN70_6874"/>
    </source>
</evidence>
<keyword evidence="2" id="KW-1185">Reference proteome</keyword>
<dbReference type="GO" id="GO:0008061">
    <property type="term" value="F:chitin binding"/>
    <property type="evidence" value="ECO:0007669"/>
    <property type="project" value="InterPro"/>
</dbReference>
<sequence length="112" mass="12414">MTSSELTCESRPGGAYARECTVKFVVCISGLATYYRCLSPLLYDIESQMCCDKELVSTWYNTLITELGGTSMNSSSACSKNQPTVFVNSAKEESGPSFNLIHKEAIWYRSLI</sequence>
<evidence type="ECO:0000313" key="2">
    <source>
        <dbReference type="Proteomes" id="UP000095285"/>
    </source>
</evidence>